<reference evidence="3 4" key="1">
    <citation type="submission" date="2024-02" db="EMBL/GenBank/DDBJ databases">
        <title>De novo assembly and annotation of 12 fungi associated with fruit tree decline syndrome in Ontario, Canada.</title>
        <authorList>
            <person name="Sulman M."/>
            <person name="Ellouze W."/>
            <person name="Ilyukhin E."/>
        </authorList>
    </citation>
    <scope>NUCLEOTIDE SEQUENCE [LARGE SCALE GENOMIC DNA]</scope>
    <source>
        <strain evidence="3 4">M42-189</strain>
    </source>
</reference>
<feature type="transmembrane region" description="Helical" evidence="1">
    <location>
        <begin position="52"/>
        <end position="76"/>
    </location>
</feature>
<proteinExistence type="predicted"/>
<feature type="transmembrane region" description="Helical" evidence="1">
    <location>
        <begin position="20"/>
        <end position="40"/>
    </location>
</feature>
<feature type="transmembrane region" description="Helical" evidence="1">
    <location>
        <begin position="88"/>
        <end position="107"/>
    </location>
</feature>
<dbReference type="EMBL" id="JAKJXO020000001">
    <property type="protein sequence ID" value="KAL1613152.1"/>
    <property type="molecule type" value="Genomic_DNA"/>
</dbReference>
<gene>
    <name evidence="3" type="ORF">SLS60_001384</name>
</gene>
<evidence type="ECO:0000313" key="3">
    <source>
        <dbReference type="EMBL" id="KAL1613152.1"/>
    </source>
</evidence>
<feature type="transmembrane region" description="Helical" evidence="1">
    <location>
        <begin position="119"/>
        <end position="144"/>
    </location>
</feature>
<evidence type="ECO:0000256" key="1">
    <source>
        <dbReference type="SAM" id="Phobius"/>
    </source>
</evidence>
<evidence type="ECO:0000259" key="2">
    <source>
        <dbReference type="Pfam" id="PF24802"/>
    </source>
</evidence>
<accession>A0ABR3SAF9</accession>
<keyword evidence="1" id="KW-1133">Transmembrane helix</keyword>
<keyword evidence="1" id="KW-0472">Membrane</keyword>
<dbReference type="PANTHER" id="PTHR37013:SF3">
    <property type="entry name" value="INTEGRAL MEMBRANE PROTEIN (AFU_ORTHOLOGUE AFUA_1G05950)"/>
    <property type="match status" value="1"/>
</dbReference>
<feature type="transmembrane region" description="Helical" evidence="1">
    <location>
        <begin position="164"/>
        <end position="183"/>
    </location>
</feature>
<comment type="caution">
    <text evidence="3">The sequence shown here is derived from an EMBL/GenBank/DDBJ whole genome shotgun (WGS) entry which is preliminary data.</text>
</comment>
<dbReference type="Proteomes" id="UP001521785">
    <property type="component" value="Unassembled WGS sequence"/>
</dbReference>
<dbReference type="PANTHER" id="PTHR37013">
    <property type="entry name" value="INTEGRAL MEMBRANE PROTEIN (AFU_ORTHOLOGUE AFUA_1G05950)-RELATED"/>
    <property type="match status" value="1"/>
</dbReference>
<name>A0ABR3SAF9_9PLEO</name>
<sequence length="376" mass="42303">MANDSGMSRNHFESWNAEALAVVICSALALYNALELELLVLTTFHAYRGLYFWSLALASFGVIPYVLGFMIEYFQLSYLSLGTAIDTFGWALMVTGQSVVLYSRLWLVFGNNHKRLLKLIKWTIIFNGCTFHGLTASTFEVVVYGSRFGSATQAFGDAYDVVERIQMCVFFLQEVLLSGMYIWKALDIIQISDRKRCHHTMWQLFSINVIIIALDITLLAMEFSGLHVAQQTIKGLIYCVKLKLELAILNKLVDVSTVHARANALTLGNTNDFLDPTKTVWDITRFTPAFSSSMHTYPKWVQDLEKSGLRAAYSPTDSTWAQAHKRNTNLSADESYFSAEIQPCTTLPDPRLEGRDRGSATDLLYADAVRKFTTPG</sequence>
<keyword evidence="1" id="KW-0812">Transmembrane</keyword>
<dbReference type="Pfam" id="PF24802">
    <property type="entry name" value="DUF7703"/>
    <property type="match status" value="1"/>
</dbReference>
<evidence type="ECO:0000313" key="4">
    <source>
        <dbReference type="Proteomes" id="UP001521785"/>
    </source>
</evidence>
<feature type="domain" description="DUF7703" evidence="2">
    <location>
        <begin position="17"/>
        <end position="257"/>
    </location>
</feature>
<feature type="transmembrane region" description="Helical" evidence="1">
    <location>
        <begin position="204"/>
        <end position="221"/>
    </location>
</feature>
<keyword evidence="4" id="KW-1185">Reference proteome</keyword>
<protein>
    <recommendedName>
        <fullName evidence="2">DUF7703 domain-containing protein</fullName>
    </recommendedName>
</protein>
<organism evidence="3 4">
    <name type="scientific">Paraconiothyrium brasiliense</name>
    <dbReference type="NCBI Taxonomy" id="300254"/>
    <lineage>
        <taxon>Eukaryota</taxon>
        <taxon>Fungi</taxon>
        <taxon>Dikarya</taxon>
        <taxon>Ascomycota</taxon>
        <taxon>Pezizomycotina</taxon>
        <taxon>Dothideomycetes</taxon>
        <taxon>Pleosporomycetidae</taxon>
        <taxon>Pleosporales</taxon>
        <taxon>Massarineae</taxon>
        <taxon>Didymosphaeriaceae</taxon>
        <taxon>Paraconiothyrium</taxon>
    </lineage>
</organism>
<dbReference type="InterPro" id="IPR056120">
    <property type="entry name" value="DUF7703"/>
</dbReference>